<proteinExistence type="predicted"/>
<dbReference type="Pfam" id="PF03704">
    <property type="entry name" value="BTAD"/>
    <property type="match status" value="1"/>
</dbReference>
<dbReference type="InterPro" id="IPR051677">
    <property type="entry name" value="AfsR-DnrI-RedD_regulator"/>
</dbReference>
<reference evidence="2" key="1">
    <citation type="submission" date="2021-06" db="EMBL/GenBank/DDBJ databases">
        <title>Direct submission.</title>
        <authorList>
            <person name="Lee C.-S."/>
            <person name="Jin L."/>
        </authorList>
    </citation>
    <scope>NUCLEOTIDE SEQUENCE</scope>
    <source>
        <strain evidence="2">Con5</strain>
    </source>
</reference>
<evidence type="ECO:0000313" key="3">
    <source>
        <dbReference type="Proteomes" id="UP000679352"/>
    </source>
</evidence>
<dbReference type="KEGG" id="gfu:KM031_08360"/>
<evidence type="ECO:0000259" key="1">
    <source>
        <dbReference type="SMART" id="SM01043"/>
    </source>
</evidence>
<dbReference type="PANTHER" id="PTHR35807">
    <property type="entry name" value="TRANSCRIPTIONAL REGULATOR REDD-RELATED"/>
    <property type="match status" value="1"/>
</dbReference>
<sequence length="628" mass="68800">MQKQKAILAWFLLTGEASITRERMADLLWSGAASDKSRGSLRNTLHLLPGLPELETPQDMLRSDRASLHANFRAAPCNITSALRAWDDGDASGLLRMGLGDAETRFAADLWGLDAEFDQFLADQRRLYLATMAEAFRTRLRACAAPSEHSRILAERLRELQPQDELATRHLMLLEIAAGNNAAALSHYDRLWAVLDQDFDIEPSEETQSLAVAIKLQTAGPASVPVAAPVEQRRITIFLYPFPIISLPYEDQIAVGGVQAELVSALFAVEDWVTIEASPDMPLPKTPGNYELRGALSPGLGEMRLILTLKDLCSGQLIWTWPLPMNRTDWIRNSEFAVQRIGTRLTGKVEAHYLGEVGAIDDSALADYTKLVRARWLMKDWSAVSDRRAETLLRSVTPVGDLGLRARIGLVEILNSRELIFPGLGPPHGGVPEALEIAKTCVAEAPERGDARLAFGWSSLLLNDTHAAQEAAEMVVAVSQSNPRRLAAAAEMLALCGDVARGAELSRMVGILDPGTCRVTMGYRIPVALLSHEYAAAADLAERADGAIIFGFAYGAAAAQLMGAHDRARALWHRFTTDLADKWQGEVLPDPVEWFISASSMRWGLGLEWVVPVLSEIAAPVQRQERVV</sequence>
<evidence type="ECO:0000313" key="2">
    <source>
        <dbReference type="EMBL" id="QWK88907.1"/>
    </source>
</evidence>
<dbReference type="InterPro" id="IPR011990">
    <property type="entry name" value="TPR-like_helical_dom_sf"/>
</dbReference>
<dbReference type="SMART" id="SM01043">
    <property type="entry name" value="BTAD"/>
    <property type="match status" value="1"/>
</dbReference>
<gene>
    <name evidence="2" type="ORF">KM031_08360</name>
</gene>
<dbReference type="SUPFAM" id="SSF48452">
    <property type="entry name" value="TPR-like"/>
    <property type="match status" value="1"/>
</dbReference>
<dbReference type="AlphaFoldDB" id="A0A975P3X7"/>
<name>A0A975P3X7_9RHOB</name>
<keyword evidence="3" id="KW-1185">Reference proteome</keyword>
<dbReference type="EMBL" id="CP076361">
    <property type="protein sequence ID" value="QWK88907.1"/>
    <property type="molecule type" value="Genomic_DNA"/>
</dbReference>
<dbReference type="Proteomes" id="UP000679352">
    <property type="component" value="Chromosome"/>
</dbReference>
<organism evidence="2 3">
    <name type="scientific">Gemmobacter fulvus</name>
    <dbReference type="NCBI Taxonomy" id="2840474"/>
    <lineage>
        <taxon>Bacteria</taxon>
        <taxon>Pseudomonadati</taxon>
        <taxon>Pseudomonadota</taxon>
        <taxon>Alphaproteobacteria</taxon>
        <taxon>Rhodobacterales</taxon>
        <taxon>Paracoccaceae</taxon>
        <taxon>Gemmobacter</taxon>
    </lineage>
</organism>
<dbReference type="InterPro" id="IPR005158">
    <property type="entry name" value="BTAD"/>
</dbReference>
<dbReference type="RefSeq" id="WP_215506314.1">
    <property type="nucleotide sequence ID" value="NZ_CP076361.1"/>
</dbReference>
<protein>
    <recommendedName>
        <fullName evidence="1">Bacterial transcriptional activator domain-containing protein</fullName>
    </recommendedName>
</protein>
<accession>A0A975P3X7</accession>
<feature type="domain" description="Bacterial transcriptional activator" evidence="1">
    <location>
        <begin position="83"/>
        <end position="215"/>
    </location>
</feature>
<dbReference type="Gene3D" id="1.25.40.10">
    <property type="entry name" value="Tetratricopeptide repeat domain"/>
    <property type="match status" value="1"/>
</dbReference>